<dbReference type="EMBL" id="SHKY01000001">
    <property type="protein sequence ID" value="RZU50595.1"/>
    <property type="molecule type" value="Genomic_DNA"/>
</dbReference>
<evidence type="ECO:0000256" key="1">
    <source>
        <dbReference type="SAM" id="MobiDB-lite"/>
    </source>
</evidence>
<name>A0A4Q7ZK07_9ACTN</name>
<sequence length="270" mass="27542">MGSFKDNGNEWPPDGASPDGLPDLPEEWGLIVIPDDLSELADEVAAIQAELHVLPPQTPWQRFTSRPVVRGLRRVAAAGRHAPVLIISMAVLVTVASLFASAWPGPGRAPATQRTAGAGTHTSPQTATGEGDALPALELIGTDGNTVPLRARLPAVLLLTDGCDCARLVADTAAARPDLPVLTVTTGTQPGAALPPAAAPAAPPAGAAPRANGPSVRELRDPTGELRSSLALAAPDGRAAAVLVDDAGKIVRKLEGTSSVDDLKNDLAAL</sequence>
<evidence type="ECO:0000256" key="2">
    <source>
        <dbReference type="SAM" id="Phobius"/>
    </source>
</evidence>
<protein>
    <submittedName>
        <fullName evidence="3">Uncharacterized protein</fullName>
    </submittedName>
</protein>
<accession>A0A4Q7ZK07</accession>
<keyword evidence="2" id="KW-0472">Membrane</keyword>
<organism evidence="3 4">
    <name type="scientific">Krasilnikovia cinnamomea</name>
    <dbReference type="NCBI Taxonomy" id="349313"/>
    <lineage>
        <taxon>Bacteria</taxon>
        <taxon>Bacillati</taxon>
        <taxon>Actinomycetota</taxon>
        <taxon>Actinomycetes</taxon>
        <taxon>Micromonosporales</taxon>
        <taxon>Micromonosporaceae</taxon>
        <taxon>Krasilnikovia</taxon>
    </lineage>
</organism>
<dbReference type="AlphaFoldDB" id="A0A4Q7ZK07"/>
<keyword evidence="2" id="KW-0812">Transmembrane</keyword>
<feature type="region of interest" description="Disordered" evidence="1">
    <location>
        <begin position="192"/>
        <end position="221"/>
    </location>
</feature>
<proteinExistence type="predicted"/>
<feature type="compositionally biased region" description="Low complexity" evidence="1">
    <location>
        <begin position="204"/>
        <end position="214"/>
    </location>
</feature>
<keyword evidence="4" id="KW-1185">Reference proteome</keyword>
<dbReference type="OrthoDB" id="3375511at2"/>
<feature type="region of interest" description="Disordered" evidence="1">
    <location>
        <begin position="1"/>
        <end position="23"/>
    </location>
</feature>
<reference evidence="3 4" key="1">
    <citation type="submission" date="2019-02" db="EMBL/GenBank/DDBJ databases">
        <title>Sequencing the genomes of 1000 actinobacteria strains.</title>
        <authorList>
            <person name="Klenk H.-P."/>
        </authorList>
    </citation>
    <scope>NUCLEOTIDE SEQUENCE [LARGE SCALE GENOMIC DNA]</scope>
    <source>
        <strain evidence="3 4">DSM 45162</strain>
    </source>
</reference>
<dbReference type="Proteomes" id="UP000292564">
    <property type="component" value="Unassembled WGS sequence"/>
</dbReference>
<keyword evidence="2" id="KW-1133">Transmembrane helix</keyword>
<evidence type="ECO:0000313" key="4">
    <source>
        <dbReference type="Proteomes" id="UP000292564"/>
    </source>
</evidence>
<feature type="transmembrane region" description="Helical" evidence="2">
    <location>
        <begin position="82"/>
        <end position="103"/>
    </location>
</feature>
<comment type="caution">
    <text evidence="3">The sequence shown here is derived from an EMBL/GenBank/DDBJ whole genome shotgun (WGS) entry which is preliminary data.</text>
</comment>
<feature type="compositionally biased region" description="Polar residues" evidence="1">
    <location>
        <begin position="112"/>
        <end position="128"/>
    </location>
</feature>
<gene>
    <name evidence="3" type="ORF">EV385_2370</name>
</gene>
<evidence type="ECO:0000313" key="3">
    <source>
        <dbReference type="EMBL" id="RZU50595.1"/>
    </source>
</evidence>
<dbReference type="RefSeq" id="WP_130509495.1">
    <property type="nucleotide sequence ID" value="NZ_SHKY01000001.1"/>
</dbReference>
<feature type="region of interest" description="Disordered" evidence="1">
    <location>
        <begin position="104"/>
        <end position="130"/>
    </location>
</feature>